<evidence type="ECO:0000256" key="1">
    <source>
        <dbReference type="SAM" id="MobiDB-lite"/>
    </source>
</evidence>
<evidence type="ECO:0000313" key="4">
    <source>
        <dbReference type="Proteomes" id="UP000461768"/>
    </source>
</evidence>
<dbReference type="RefSeq" id="WP_151144844.1">
    <property type="nucleotide sequence ID" value="NZ_WAGX01000005.1"/>
</dbReference>
<comment type="caution">
    <text evidence="3">The sequence shown here is derived from an EMBL/GenBank/DDBJ whole genome shotgun (WGS) entry which is preliminary data.</text>
</comment>
<sequence length="445" mass="48801">MKKRAISMMLALTMVASVMAGCANSASDTKTNSDGATTTEATDTAKTDSGEKVQLSLCWWGNQTRNDLTQKAVDLYMTLNPNVEIKTEFTDWSGYWDKLSAMASGGNLPDIIQQDYSYISQYQKSNQLADLSPFILDGTIDTSKIADSIIQSGTIDEKVYALSLGSNAPMMAYDKEIVDKAGVEIPTQPTIDELYEIGKTIYEKTGVKTYFDGGVNMVQILARTKGSHFYDEIVAGTTDATKAHFDNVQKFAEAEFAISPDLLAEKNPDVVETKPIVDQTTWNDFTYSNQFISISNAAQRELGITMYPTTADASIQPEFLKPSMFFAISETSKNKTEAAKFLDWFINSDQANKVLMAERGIPINSEVANLLRSEVDTVASKVFDFIAEVEKVATPIDAPNPAGSGEVEAQLKTTVENLRYADITSDEATQDFVAQAQKILEEAAK</sequence>
<accession>A0A7V7QJZ3</accession>
<keyword evidence="2" id="KW-0732">Signal</keyword>
<protein>
    <submittedName>
        <fullName evidence="3">Carbohydrate ABC transporter substrate-binding protein</fullName>
    </submittedName>
</protein>
<dbReference type="Pfam" id="PF13416">
    <property type="entry name" value="SBP_bac_8"/>
    <property type="match status" value="1"/>
</dbReference>
<dbReference type="AlphaFoldDB" id="A0A7V7QJZ3"/>
<evidence type="ECO:0000313" key="3">
    <source>
        <dbReference type="EMBL" id="KAB1438057.1"/>
    </source>
</evidence>
<dbReference type="InterPro" id="IPR050490">
    <property type="entry name" value="Bact_solute-bd_prot1"/>
</dbReference>
<dbReference type="Proteomes" id="UP000461768">
    <property type="component" value="Unassembled WGS sequence"/>
</dbReference>
<name>A0A7V7QJZ3_9FIRM</name>
<gene>
    <name evidence="3" type="ORF">F7O84_10855</name>
</gene>
<feature type="region of interest" description="Disordered" evidence="1">
    <location>
        <begin position="26"/>
        <end position="47"/>
    </location>
</feature>
<reference evidence="3 4" key="2">
    <citation type="submission" date="2020-02" db="EMBL/GenBank/DDBJ databases">
        <title>Candidatus Galacturonibacter soehngenii shows hetero-acetogenic catabolism of galacturonic acid but lacks a canonical carbon monoxide dehydrogenase/acetyl-CoA synthase complex.</title>
        <authorList>
            <person name="Diender M."/>
            <person name="Stouten G.R."/>
            <person name="Petersen J.F."/>
            <person name="Nielsen P.H."/>
            <person name="Dueholm M.S."/>
            <person name="Pronk J.T."/>
            <person name="Van Loosdrecht M.C.M."/>
        </authorList>
    </citation>
    <scope>NUCLEOTIDE SEQUENCE [LARGE SCALE GENOMIC DNA]</scope>
    <source>
        <strain evidence="3">GalUA</strain>
    </source>
</reference>
<evidence type="ECO:0000256" key="2">
    <source>
        <dbReference type="SAM" id="SignalP"/>
    </source>
</evidence>
<dbReference type="EMBL" id="WAGX01000005">
    <property type="protein sequence ID" value="KAB1438057.1"/>
    <property type="molecule type" value="Genomic_DNA"/>
</dbReference>
<proteinExistence type="predicted"/>
<dbReference type="PANTHER" id="PTHR43649:SF11">
    <property type="entry name" value="ABC TRANSPORTER SUBSTRATE-BINDING PROTEIN YESO-RELATED"/>
    <property type="match status" value="1"/>
</dbReference>
<dbReference type="SUPFAM" id="SSF53850">
    <property type="entry name" value="Periplasmic binding protein-like II"/>
    <property type="match status" value="1"/>
</dbReference>
<feature type="signal peptide" evidence="2">
    <location>
        <begin position="1"/>
        <end position="20"/>
    </location>
</feature>
<dbReference type="Gene3D" id="3.40.190.10">
    <property type="entry name" value="Periplasmic binding protein-like II"/>
    <property type="match status" value="2"/>
</dbReference>
<reference evidence="3 4" key="1">
    <citation type="submission" date="2019-09" db="EMBL/GenBank/DDBJ databases">
        <authorList>
            <person name="Valk L.C."/>
        </authorList>
    </citation>
    <scope>NUCLEOTIDE SEQUENCE [LARGE SCALE GENOMIC DNA]</scope>
    <source>
        <strain evidence="3">GalUA</strain>
    </source>
</reference>
<keyword evidence="4" id="KW-1185">Reference proteome</keyword>
<dbReference type="PROSITE" id="PS51257">
    <property type="entry name" value="PROKAR_LIPOPROTEIN"/>
    <property type="match status" value="1"/>
</dbReference>
<dbReference type="OrthoDB" id="9764112at2"/>
<dbReference type="PANTHER" id="PTHR43649">
    <property type="entry name" value="ARABINOSE-BINDING PROTEIN-RELATED"/>
    <property type="match status" value="1"/>
</dbReference>
<feature type="chain" id="PRO_5038853417" evidence="2">
    <location>
        <begin position="21"/>
        <end position="445"/>
    </location>
</feature>
<dbReference type="InterPro" id="IPR006059">
    <property type="entry name" value="SBP"/>
</dbReference>
<organism evidence="3 4">
    <name type="scientific">Candidatus Galacturonatibacter soehngenii</name>
    <dbReference type="NCBI Taxonomy" id="2307010"/>
    <lineage>
        <taxon>Bacteria</taxon>
        <taxon>Bacillati</taxon>
        <taxon>Bacillota</taxon>
        <taxon>Clostridia</taxon>
        <taxon>Lachnospirales</taxon>
        <taxon>Lachnospiraceae</taxon>
        <taxon>Candidatus Galacturonatibacter</taxon>
    </lineage>
</organism>